<keyword evidence="3" id="KW-1185">Reference proteome</keyword>
<dbReference type="Pfam" id="PF20155">
    <property type="entry name" value="TMP_3"/>
    <property type="match status" value="1"/>
</dbReference>
<evidence type="ECO:0000259" key="1">
    <source>
        <dbReference type="Pfam" id="PF20155"/>
    </source>
</evidence>
<dbReference type="PANTHER" id="PTHR38812">
    <property type="entry name" value="MU-LIKE PROPHAGE FLUMU PROTEIN GP42"/>
    <property type="match status" value="1"/>
</dbReference>
<dbReference type="Proteomes" id="UP000195985">
    <property type="component" value="Unassembled WGS sequence"/>
</dbReference>
<organism evidence="2 3">
    <name type="scientific">Trichococcus pasteurii</name>
    <dbReference type="NCBI Taxonomy" id="43064"/>
    <lineage>
        <taxon>Bacteria</taxon>
        <taxon>Bacillati</taxon>
        <taxon>Bacillota</taxon>
        <taxon>Bacilli</taxon>
        <taxon>Lactobacillales</taxon>
        <taxon>Carnobacteriaceae</taxon>
        <taxon>Trichococcus</taxon>
    </lineage>
</organism>
<evidence type="ECO:0000313" key="3">
    <source>
        <dbReference type="Proteomes" id="UP000195985"/>
    </source>
</evidence>
<dbReference type="Gene3D" id="1.25.10.10">
    <property type="entry name" value="Leucine-rich Repeat Variant"/>
    <property type="match status" value="1"/>
</dbReference>
<reference evidence="3" key="1">
    <citation type="submission" date="2016-04" db="EMBL/GenBank/DDBJ databases">
        <authorList>
            <person name="Strepis N."/>
        </authorList>
    </citation>
    <scope>NUCLEOTIDE SEQUENCE [LARGE SCALE GENOMIC DNA]</scope>
</reference>
<dbReference type="OrthoDB" id="1677957at2"/>
<dbReference type="InterPro" id="IPR013491">
    <property type="entry name" value="Tape_meas_N"/>
</dbReference>
<gene>
    <name evidence="2" type="ORF">TPAS_537</name>
</gene>
<dbReference type="InterPro" id="IPR011989">
    <property type="entry name" value="ARM-like"/>
</dbReference>
<dbReference type="RefSeq" id="WP_086941736.1">
    <property type="nucleotide sequence ID" value="NZ_FONM01000003.1"/>
</dbReference>
<dbReference type="InterPro" id="IPR016024">
    <property type="entry name" value="ARM-type_fold"/>
</dbReference>
<protein>
    <submittedName>
        <fullName evidence="2">Armadillo-type fold</fullName>
    </submittedName>
</protein>
<accession>A0A1W1ICZ2</accession>
<evidence type="ECO:0000313" key="2">
    <source>
        <dbReference type="EMBL" id="SLM50865.1"/>
    </source>
</evidence>
<dbReference type="InterPro" id="IPR053058">
    <property type="entry name" value="Mulikevirus_tape_measure"/>
</dbReference>
<dbReference type="PANTHER" id="PTHR38812:SF2">
    <property type="entry name" value="MU-LIKE PROPHAGE FLUMU PROTEIN GP42"/>
    <property type="match status" value="1"/>
</dbReference>
<dbReference type="AlphaFoldDB" id="A0A1W1ICZ2"/>
<sequence>MATGGEVTYVINSDDKDFTRALDSADSKMDAFDKKSRNLGGLVKGLFTYDAIKGAITGMADLVSNTLSYTGALEQSQIAWNTLLGSQEAAKEMQKDLQDLAEKTPFDYAGVDQMAKSLSMAGFEGQDLLDAVVSIGDAVSAVGGNTDTATSATRALYQMYSKGKVQAEEMMQLSEAGIPVWQILAKETGKSVAELQAMGSAGELLAEDILPMLVKGMGTEFGGAMEEQSKSFNGLMATFQDQLGQVGSWLTLPLFDGLKKGLSGITGWASGVLDIIQTEGASRPEMWDSLKDYLFETFKSMTKGGGIKTKIVEMLTGVVESIKTNAPQLIASGGDMIANLITGLLDNLPVFYGALGTLITTILGLITENLPLILEQGSNILGALVQGVFENLPKILDVVFQIIAALTTALIENFPTIMQYGMEMLFKLVDGIIENLPAIGESVLLIISKLITGITENLPSIVDKGMEMLTSLVSGIGERLPEITTAAMEIILKFLQIIVDNLPEIISAGVEIILSLIDGLFDMFDDLGGAVDEAVAIIIDAIAGIDLFEIGANIIKGLWEGIKSVSKWLGDKIGGFVDGITDDIKNFFGIASPSKLMRDEVGKWIPEGIAVGIEGNARSLFGAIDSMNKKVQMSAEGVVTPYSKDIVATNAATAKAGNVFNQTNTFISPDPINAREAARLTRLQAQRMGYEMGF</sequence>
<feature type="domain" description="Tape measure protein N-terminal" evidence="1">
    <location>
        <begin position="67"/>
        <end position="245"/>
    </location>
</feature>
<proteinExistence type="predicted"/>
<dbReference type="STRING" id="43064.SAMN04488086_10344"/>
<name>A0A1W1ICZ2_9LACT</name>
<dbReference type="SUPFAM" id="SSF48371">
    <property type="entry name" value="ARM repeat"/>
    <property type="match status" value="1"/>
</dbReference>
<dbReference type="NCBIfam" id="TIGR02675">
    <property type="entry name" value="tape_meas_nterm"/>
    <property type="match status" value="1"/>
</dbReference>
<dbReference type="EMBL" id="FWEY01000001">
    <property type="protein sequence ID" value="SLM50865.1"/>
    <property type="molecule type" value="Genomic_DNA"/>
</dbReference>